<keyword evidence="3" id="KW-1185">Reference proteome</keyword>
<feature type="chain" id="PRO_5020316632" description="Tat pathway signal sequence domain protein" evidence="1">
    <location>
        <begin position="31"/>
        <end position="839"/>
    </location>
</feature>
<dbReference type="Proteomes" id="UP000295124">
    <property type="component" value="Unassembled WGS sequence"/>
</dbReference>
<dbReference type="AlphaFoldDB" id="A0A4R4ZW37"/>
<keyword evidence="1" id="KW-0732">Signal</keyword>
<dbReference type="PROSITE" id="PS51318">
    <property type="entry name" value="TAT"/>
    <property type="match status" value="1"/>
</dbReference>
<name>A0A4R4ZW37_9ACTN</name>
<dbReference type="SUPFAM" id="SSF48208">
    <property type="entry name" value="Six-hairpin glycosidases"/>
    <property type="match status" value="1"/>
</dbReference>
<evidence type="ECO:0000256" key="1">
    <source>
        <dbReference type="SAM" id="SignalP"/>
    </source>
</evidence>
<organism evidence="2 3">
    <name type="scientific">Kribbella antibiotica</name>
    <dbReference type="NCBI Taxonomy" id="190195"/>
    <lineage>
        <taxon>Bacteria</taxon>
        <taxon>Bacillati</taxon>
        <taxon>Actinomycetota</taxon>
        <taxon>Actinomycetes</taxon>
        <taxon>Propionibacteriales</taxon>
        <taxon>Kribbellaceae</taxon>
        <taxon>Kribbella</taxon>
    </lineage>
</organism>
<dbReference type="RefSeq" id="WP_132163966.1">
    <property type="nucleotide sequence ID" value="NZ_SMKX01000001.1"/>
</dbReference>
<gene>
    <name evidence="2" type="ORF">E1263_00150</name>
</gene>
<proteinExistence type="predicted"/>
<dbReference type="InterPro" id="IPR006311">
    <property type="entry name" value="TAT_signal"/>
</dbReference>
<dbReference type="Gene3D" id="1.50.10.10">
    <property type="match status" value="1"/>
</dbReference>
<accession>A0A4R4ZW37</accession>
<evidence type="ECO:0008006" key="4">
    <source>
        <dbReference type="Google" id="ProtNLM"/>
    </source>
</evidence>
<protein>
    <recommendedName>
        <fullName evidence="4">Tat pathway signal sequence domain protein</fullName>
    </recommendedName>
</protein>
<evidence type="ECO:0000313" key="3">
    <source>
        <dbReference type="Proteomes" id="UP000295124"/>
    </source>
</evidence>
<sequence length="839" mass="92020">MATNWSRRTFLATGSGAVAAAAIPSGTAAAATSAAAAPAAAGLAGVEPDIELAKLWWPNPRNVWTPIGWKDHLFRFNVTYNGSVIGAPSPLARKIKEFAADDEHDAKYYKADRLQLDMTPWGGPAFTKSKNAAQPMPDLYPGHFYVYREDQGLYGRGRQSWADHPTPVLQTDWTFSEAGLVLRQSVFAHAFNGADVVTGEESLFAWIRLEVIAADQRLVNPDHDYGFAIRVCRAYYSQELPYNFQDGIVLTGFPELAPFTYTRWTKPLAAGSMTGFSMWQPRGPQLGVLAQNGSPAPVFSQKDAGKTIYNIEAKLKPEVGARIDILQCMRPVNEEREFNPEILLGYDGALADSNRYWSRKPATAATVTTPEKYVNELVARNVQFSEVVASKVPGQNYSTFLTGSMGYDVLWTTPTSMTSHMFLSLLGYHDVVAKHLELYRGTQGTVKPPGPDYYVKHPGYYATPDTVTAIDWLPDHGAVMLAVSTHALMTGDQAFIDTWLPSLLKACDWIKDACALTAHDGVKGLPPAGGASDEGGSVQSIWATAWIYKGLITTIRLLKRLNHARTAELTAFAASYQAKASQALDTIGSQGPKWRHPDGNEYPIYSANFFGAPGVFGEAMRLDAGAMVMVWSGLLPASDPRMVKYCDYFRVGPNAKLWNGGSRKHPLDAPILEHEISSFEPIYSWNIFHSWQLGNRAKFLEGMYSLAAGGVSPQTYIPFEHRGGMSASLGTHATIFTLMRLAVVDDALSESDLNLLRLCPMAWLSTDQDTVFDKMPTVYGPVSLKFRRTGATELTLTWTATWRTKPQRLLVHAPPGFTALIVNGTTYAVPAEGYVVVPA</sequence>
<dbReference type="GO" id="GO:0005975">
    <property type="term" value="P:carbohydrate metabolic process"/>
    <property type="evidence" value="ECO:0007669"/>
    <property type="project" value="InterPro"/>
</dbReference>
<evidence type="ECO:0000313" key="2">
    <source>
        <dbReference type="EMBL" id="TDD63401.1"/>
    </source>
</evidence>
<comment type="caution">
    <text evidence="2">The sequence shown here is derived from an EMBL/GenBank/DDBJ whole genome shotgun (WGS) entry which is preliminary data.</text>
</comment>
<feature type="signal peptide" evidence="1">
    <location>
        <begin position="1"/>
        <end position="30"/>
    </location>
</feature>
<reference evidence="2 3" key="1">
    <citation type="submission" date="2019-03" db="EMBL/GenBank/DDBJ databases">
        <title>Draft genome sequences of novel Actinobacteria.</title>
        <authorList>
            <person name="Sahin N."/>
            <person name="Ay H."/>
            <person name="Saygin H."/>
        </authorList>
    </citation>
    <scope>NUCLEOTIDE SEQUENCE [LARGE SCALE GENOMIC DNA]</scope>
    <source>
        <strain evidence="2 3">JCM 13523</strain>
    </source>
</reference>
<dbReference type="InterPro" id="IPR012341">
    <property type="entry name" value="6hp_glycosidase-like_sf"/>
</dbReference>
<dbReference type="InterPro" id="IPR008928">
    <property type="entry name" value="6-hairpin_glycosidase_sf"/>
</dbReference>
<dbReference type="EMBL" id="SMKX01000001">
    <property type="protein sequence ID" value="TDD63401.1"/>
    <property type="molecule type" value="Genomic_DNA"/>
</dbReference>
<dbReference type="OrthoDB" id="5164802at2"/>